<dbReference type="Gene3D" id="3.90.550.10">
    <property type="entry name" value="Spore Coat Polysaccharide Biosynthesis Protein SpsA, Chain A"/>
    <property type="match status" value="1"/>
</dbReference>
<sequence>MSLTRTEDPGFEGNAQYAVVIPAFNEAATIRDVASAALRFVPRVIVVDDGSTDGTAAALAGIAVELLRNPTNQGKAASLWRGLQHALRDESLMAVITIDGDGQHDPAEIPKLLSAARRFPRHIVIGSRLWNWAAIPPARYRANRFANFWIAWASGQPIEDSQSGFRVYPADLIRSVRLSCTREKSFVFESEILIEGARLGFYAMPVRVSTVYRGHARPSHFRPVMDILRITRMVAWKLIANGLYLQGLWRSLTMRPMNCEQCGSQRDLTETE</sequence>
<evidence type="ECO:0000313" key="2">
    <source>
        <dbReference type="EMBL" id="CAI8932866.1"/>
    </source>
</evidence>
<dbReference type="InterPro" id="IPR001173">
    <property type="entry name" value="Glyco_trans_2-like"/>
</dbReference>
<proteinExistence type="predicted"/>
<gene>
    <name evidence="2" type="ORF">MSZNOR_4080</name>
</gene>
<dbReference type="RefSeq" id="WP_051331495.1">
    <property type="nucleotide sequence ID" value="NZ_OX458333.1"/>
</dbReference>
<dbReference type="SUPFAM" id="SSF53448">
    <property type="entry name" value="Nucleotide-diphospho-sugar transferases"/>
    <property type="match status" value="1"/>
</dbReference>
<name>A0ABN8XCJ0_9GAMM</name>
<accession>A0ABN8XCJ0</accession>
<evidence type="ECO:0000259" key="1">
    <source>
        <dbReference type="Pfam" id="PF00535"/>
    </source>
</evidence>
<dbReference type="Pfam" id="PF00535">
    <property type="entry name" value="Glycos_transf_2"/>
    <property type="match status" value="1"/>
</dbReference>
<dbReference type="InterPro" id="IPR050256">
    <property type="entry name" value="Glycosyltransferase_2"/>
</dbReference>
<dbReference type="EMBL" id="OX458333">
    <property type="protein sequence ID" value="CAI8932866.1"/>
    <property type="molecule type" value="Genomic_DNA"/>
</dbReference>
<dbReference type="CDD" id="cd04179">
    <property type="entry name" value="DPM_DPG-synthase_like"/>
    <property type="match status" value="1"/>
</dbReference>
<protein>
    <submittedName>
        <fullName evidence="2">Glycosyltransferase involved in cell wall biosynthesis</fullName>
    </submittedName>
</protein>
<reference evidence="2 3" key="1">
    <citation type="submission" date="2023-03" db="EMBL/GenBank/DDBJ databases">
        <authorList>
            <person name="Pearce D."/>
        </authorList>
    </citation>
    <scope>NUCLEOTIDE SEQUENCE [LARGE SCALE GENOMIC DNA]</scope>
    <source>
        <strain evidence="2">Msz</strain>
    </source>
</reference>
<dbReference type="PANTHER" id="PTHR48090:SF7">
    <property type="entry name" value="RFBJ PROTEIN"/>
    <property type="match status" value="1"/>
</dbReference>
<dbReference type="Proteomes" id="UP001162030">
    <property type="component" value="Chromosome"/>
</dbReference>
<feature type="domain" description="Glycosyltransferase 2-like" evidence="1">
    <location>
        <begin position="19"/>
        <end position="129"/>
    </location>
</feature>
<dbReference type="PANTHER" id="PTHR48090">
    <property type="entry name" value="UNDECAPRENYL-PHOSPHATE 4-DEOXY-4-FORMAMIDO-L-ARABINOSE TRANSFERASE-RELATED"/>
    <property type="match status" value="1"/>
</dbReference>
<organism evidence="2 3">
    <name type="scientific">Methylocaldum szegediense</name>
    <dbReference type="NCBI Taxonomy" id="73780"/>
    <lineage>
        <taxon>Bacteria</taxon>
        <taxon>Pseudomonadati</taxon>
        <taxon>Pseudomonadota</taxon>
        <taxon>Gammaproteobacteria</taxon>
        <taxon>Methylococcales</taxon>
        <taxon>Methylococcaceae</taxon>
        <taxon>Methylocaldum</taxon>
    </lineage>
</organism>
<dbReference type="InterPro" id="IPR029044">
    <property type="entry name" value="Nucleotide-diphossugar_trans"/>
</dbReference>
<keyword evidence="3" id="KW-1185">Reference proteome</keyword>
<evidence type="ECO:0000313" key="3">
    <source>
        <dbReference type="Proteomes" id="UP001162030"/>
    </source>
</evidence>